<protein>
    <recommendedName>
        <fullName evidence="4">TonB-dependent receptor plug domain-containing protein</fullName>
    </recommendedName>
</protein>
<dbReference type="Pfam" id="PF13715">
    <property type="entry name" value="CarbopepD_reg_2"/>
    <property type="match status" value="1"/>
</dbReference>
<evidence type="ECO:0000313" key="6">
    <source>
        <dbReference type="Proteomes" id="UP001501436"/>
    </source>
</evidence>
<dbReference type="SUPFAM" id="SSF49464">
    <property type="entry name" value="Carboxypeptidase regulatory domain-like"/>
    <property type="match status" value="1"/>
</dbReference>
<dbReference type="SUPFAM" id="SSF56935">
    <property type="entry name" value="Porins"/>
    <property type="match status" value="1"/>
</dbReference>
<proteinExistence type="predicted"/>
<dbReference type="Pfam" id="PF07715">
    <property type="entry name" value="Plug"/>
    <property type="match status" value="1"/>
</dbReference>
<dbReference type="PANTHER" id="PTHR40980:SF4">
    <property type="entry name" value="TONB-DEPENDENT RECEPTOR-LIKE BETA-BARREL DOMAIN-CONTAINING PROTEIN"/>
    <property type="match status" value="1"/>
</dbReference>
<dbReference type="InterPro" id="IPR008969">
    <property type="entry name" value="CarboxyPept-like_regulatory"/>
</dbReference>
<comment type="subcellular location">
    <subcellularLocation>
        <location evidence="1">Cell outer membrane</location>
    </subcellularLocation>
</comment>
<feature type="domain" description="TonB-dependent receptor plug" evidence="4">
    <location>
        <begin position="236"/>
        <end position="333"/>
    </location>
</feature>
<evidence type="ECO:0000256" key="2">
    <source>
        <dbReference type="ARBA" id="ARBA00023136"/>
    </source>
</evidence>
<dbReference type="EMBL" id="BAABJI010000001">
    <property type="protein sequence ID" value="GAA4910203.1"/>
    <property type="molecule type" value="Genomic_DNA"/>
</dbReference>
<dbReference type="Proteomes" id="UP001501436">
    <property type="component" value="Unassembled WGS sequence"/>
</dbReference>
<keyword evidence="2" id="KW-0472">Membrane</keyword>
<name>A0ABP9FRU2_9SPHI</name>
<comment type="caution">
    <text evidence="5">The sequence shown here is derived from an EMBL/GenBank/DDBJ whole genome shotgun (WGS) entry which is preliminary data.</text>
</comment>
<dbReference type="Gene3D" id="2.170.130.10">
    <property type="entry name" value="TonB-dependent receptor, plug domain"/>
    <property type="match status" value="1"/>
</dbReference>
<evidence type="ECO:0000256" key="1">
    <source>
        <dbReference type="ARBA" id="ARBA00004442"/>
    </source>
</evidence>
<gene>
    <name evidence="5" type="ORF">GCM10023313_11710</name>
</gene>
<dbReference type="InterPro" id="IPR036942">
    <property type="entry name" value="Beta-barrel_TonB_sf"/>
</dbReference>
<dbReference type="InterPro" id="IPR012910">
    <property type="entry name" value="Plug_dom"/>
</dbReference>
<accession>A0ABP9FRU2</accession>
<organism evidence="5 6">
    <name type="scientific">Mucilaginibacter defluvii</name>
    <dbReference type="NCBI Taxonomy" id="1196019"/>
    <lineage>
        <taxon>Bacteria</taxon>
        <taxon>Pseudomonadati</taxon>
        <taxon>Bacteroidota</taxon>
        <taxon>Sphingobacteriia</taxon>
        <taxon>Sphingobacteriales</taxon>
        <taxon>Sphingobacteriaceae</taxon>
        <taxon>Mucilaginibacter</taxon>
    </lineage>
</organism>
<evidence type="ECO:0000256" key="3">
    <source>
        <dbReference type="ARBA" id="ARBA00023237"/>
    </source>
</evidence>
<dbReference type="Gene3D" id="2.60.40.1120">
    <property type="entry name" value="Carboxypeptidase-like, regulatory domain"/>
    <property type="match status" value="1"/>
</dbReference>
<keyword evidence="3" id="KW-0998">Cell outer membrane</keyword>
<keyword evidence="6" id="KW-1185">Reference proteome</keyword>
<reference evidence="6" key="1">
    <citation type="journal article" date="2019" name="Int. J. Syst. Evol. Microbiol.">
        <title>The Global Catalogue of Microorganisms (GCM) 10K type strain sequencing project: providing services to taxonomists for standard genome sequencing and annotation.</title>
        <authorList>
            <consortium name="The Broad Institute Genomics Platform"/>
            <consortium name="The Broad Institute Genome Sequencing Center for Infectious Disease"/>
            <person name="Wu L."/>
            <person name="Ma J."/>
        </authorList>
    </citation>
    <scope>NUCLEOTIDE SEQUENCE [LARGE SCALE GENOMIC DNA]</scope>
    <source>
        <strain evidence="6">JCM 18283</strain>
    </source>
</reference>
<evidence type="ECO:0000259" key="4">
    <source>
        <dbReference type="Pfam" id="PF07715"/>
    </source>
</evidence>
<dbReference type="Gene3D" id="2.40.170.20">
    <property type="entry name" value="TonB-dependent receptor, beta-barrel domain"/>
    <property type="match status" value="1"/>
</dbReference>
<dbReference type="InterPro" id="IPR037066">
    <property type="entry name" value="Plug_dom_sf"/>
</dbReference>
<dbReference type="PANTHER" id="PTHR40980">
    <property type="entry name" value="PLUG DOMAIN-CONTAINING PROTEIN"/>
    <property type="match status" value="1"/>
</dbReference>
<sequence length="1134" mass="127107">MYNSTKLIVIKLLLTMTRFAFLVTVITIALSGVLLAADVKSQDLRTIQVTFSAKNTTLEDVFNKIEQQTALSFTFAKQIGDKQLTTYQATNRSVDVILKELAKSWRLKFVQLGDIIAVSELPPPAKPGRITGKVTDAKTGETLIGVTVRVSGRPNGASTDVNGRFSLQVEPGTYNVALSYVGYQTTAVNDVVVKEDQPTYLAIKMEPSQGDLAEVTVKADRVITSTNEKLVGQMKNAVGVVSGISSEQITISVDRSASEVVRRVAGITLQDGFISIRGMTPRYNPVFLNNVYMPSTDPNKRAFNFDLLPSNVIDRILVYKTGAPELPGDFAGGVVKVHTKKSVNIRRFEMTLNGQYRTGNKFFSNHVSAGNGKYDWLGFDDGTRGLPKGIPRNQYGVALSQVSVSNPNGYSIANEKLTDALLQRSAKQWTLQNVYHPMDIQGDATYYTYANLGSMKLNSVSLARYELQRGYFRSNTARGANQFVETDFPANGAPLSPYYKDNYRLMYDSVYSENVRLAAMQDLSLNIDKRNDINLMVLFNHMAKDQLQIQTTTNWNNSAGNPFPRRVESAYNQQQLLTTVLGGTHKTNNDRHSIEWNVNYSRARSYDPGQFSNIYEPDLKSINGIYNGEGSLNITDATTWRMYTFPQNTNVGNFSDGEGLEKRWQGNIDYVFQIAPKTWKDLQLKAGAYYENRNKNYQFYAFRYGRYPAMPYSADPWNTIGQTLLEANALRPQGQRMFTALQTTGNAGTETQGYKAKAITTAGYAALNIPLRFNIGSRQLQWDIYAGTRLEYTDRLVLSPDGKKTADGGAFSMVGQAPPYTYYWLPSVNTTLHISPKLQWRMAYYKTVNRAEFRELSPFITYNPADGFTYQGYSGLQDAKIDNFDARLEWYPSEGETITGGAYFKNIKNPIEDLNAGLFSVGGFMPGNLSYARIYGAEIEVRKKLDFMEGSLFRHMGVILNAAYNQTKADNRVSQNPALPLNYYPGGTSRPLQAASPWIINAGLFYDNKPKGSRISVQYNAYGDRLLANTGHSLDDDPALFDRTRHLLDVSILQKITNRLSVRVAAQNLLNSPIRHYVDGDFDRKFGAAPRRVTLESYRYQGALLEYRSFIQGDYYVKDYRPGVYYTVGFQLSL</sequence>
<evidence type="ECO:0000313" key="5">
    <source>
        <dbReference type="EMBL" id="GAA4910203.1"/>
    </source>
</evidence>